<dbReference type="Proteomes" id="UP000192257">
    <property type="component" value="Unassembled WGS sequence"/>
</dbReference>
<dbReference type="SUPFAM" id="SSF54001">
    <property type="entry name" value="Cysteine proteinases"/>
    <property type="match status" value="3"/>
</dbReference>
<dbReference type="InterPro" id="IPR038765">
    <property type="entry name" value="Papain-like_cys_pep_sf"/>
</dbReference>
<protein>
    <submittedName>
        <fullName evidence="1">Uncharacterized protein</fullName>
    </submittedName>
</protein>
<keyword evidence="2" id="KW-1185">Reference proteome</keyword>
<accession>A0A1X0P7W8</accession>
<dbReference type="EMBL" id="NBCO01000003">
    <property type="protein sequence ID" value="ORC92723.1"/>
    <property type="molecule type" value="Genomic_DNA"/>
</dbReference>
<dbReference type="Gene3D" id="3.90.70.30">
    <property type="entry name" value="Phytochelatin synthase, N-terminal domain"/>
    <property type="match status" value="1"/>
</dbReference>
<reference evidence="1 2" key="1">
    <citation type="submission" date="2017-03" db="EMBL/GenBank/DDBJ databases">
        <title>An alternative strategy for trypanosome survival in the mammalian bloodstream revealed through genome and transcriptome analysis of the ubiquitous bovine parasite Trypanosoma (Megatrypanum) theileri.</title>
        <authorList>
            <person name="Kelly S."/>
            <person name="Ivens A."/>
            <person name="Mott A."/>
            <person name="O'Neill E."/>
            <person name="Emms D."/>
            <person name="Macleod O."/>
            <person name="Voorheis P."/>
            <person name="Matthews J."/>
            <person name="Matthews K."/>
            <person name="Carrington M."/>
        </authorList>
    </citation>
    <scope>NUCLEOTIDE SEQUENCE [LARGE SCALE GENOMIC DNA]</scope>
    <source>
        <strain evidence="1">Edinburgh</strain>
    </source>
</reference>
<dbReference type="RefSeq" id="XP_028886789.1">
    <property type="nucleotide sequence ID" value="XM_029022243.1"/>
</dbReference>
<sequence>MAMDSAGMEARLTGIQTKLEAMHADIRRLVRGSVSIANGSGHVTPIVRSPGGVVGSGGGVGGGGGGSCVNGGGEAVPIGRSSRLHAATPAVETPASGQSAPASLLPVIFPAQPPSRVVLPDVETPEIASSMNMRRKAEAARKKLQEFVKTMRLPSDVRNIPELRGASCTWLLSIALACSYVSGENITIEDVLRQNRLAMHYVSLPSVTLAELFDVTNEFLINNKSLQEKHVHCEVANFDTETVDEVGDVMCTEERLPITALSQFRKELSILDIQSITILNYDPYLIEQHEIRMRLNYLETNDSDTSADPIIPRWSAKNQGTFALLLNFNSALHSVTIGTPYLLEDGSIGIQEHTIPIQTLYKALCVKDNYCNRSRGFVRVFITNQFIECVPSMFPLNVLDGSLSGGMLTTALDTSIAPHILGLSLMHHLVTSTFFDRLSQQRQSITDRSDVKLRGIPVTKLCQELGLGITTIVGGSNKASVASAFSWYHAFLKKMKMETSVALGVVIVSRRGGAEDGPVNIADDVFMKHLALAVETESVLLIGFDVNIALNVKVDNRPEPCHFAIVIGLDQERGVVRLADVNVKKYRKTWHVPITRLYSAVIGYGYIMAAKSQKTIDKLNAKEFQDSIFSEARYALPPTQRLLRFEYPKKNYVATILADAFDRLGFTADVESVINNSGFHVSFMLSEHLALEDAATVARNYSRNHAKDGVSVLVTHMDKDTDHADLTFIRNQISTVLRAPKRCCLIVNFQVSVIQANKSVWNGSNGGSYAIVLDFDETTSLVTLSDANNESFYRTWVCPLDVLFEGISAMDPIALRARGTLLLTSSSQHDLYVGCHGYDLAHCIVHHPFKPTLWPAFRCLALVATEMGSGLLNMNRAVQFSAEDFLYSMPSFSVVKIVTGTLESEHIAALANTAFERLNVALEASVVDISSTGTFLRACRDENVSGRTVTMTIVGYDTQLVHGVPGFSVGVINRVRDQGGSGAVQLVEGNSCTFGSIWERQATELQPAVKAMVRIKRRPRRSNGSLVKSEEK</sequence>
<dbReference type="GeneID" id="39982023"/>
<dbReference type="OrthoDB" id="245907at2759"/>
<gene>
    <name evidence="1" type="ORF">TM35_000034760</name>
</gene>
<dbReference type="VEuPathDB" id="TriTrypDB:TM35_000034760"/>
<dbReference type="InterPro" id="IPR038156">
    <property type="entry name" value="PCS_N_sf"/>
</dbReference>
<name>A0A1X0P7W8_9TRYP</name>
<proteinExistence type="predicted"/>
<evidence type="ECO:0000313" key="2">
    <source>
        <dbReference type="Proteomes" id="UP000192257"/>
    </source>
</evidence>
<evidence type="ECO:0000313" key="1">
    <source>
        <dbReference type="EMBL" id="ORC92723.1"/>
    </source>
</evidence>
<dbReference type="AlphaFoldDB" id="A0A1X0P7W8"/>
<comment type="caution">
    <text evidence="1">The sequence shown here is derived from an EMBL/GenBank/DDBJ whole genome shotgun (WGS) entry which is preliminary data.</text>
</comment>
<organism evidence="1 2">
    <name type="scientific">Trypanosoma theileri</name>
    <dbReference type="NCBI Taxonomy" id="67003"/>
    <lineage>
        <taxon>Eukaryota</taxon>
        <taxon>Discoba</taxon>
        <taxon>Euglenozoa</taxon>
        <taxon>Kinetoplastea</taxon>
        <taxon>Metakinetoplastina</taxon>
        <taxon>Trypanosomatida</taxon>
        <taxon>Trypanosomatidae</taxon>
        <taxon>Trypanosoma</taxon>
    </lineage>
</organism>